<organism evidence="2 3">
    <name type="scientific">Jiella mangrovi</name>
    <dbReference type="NCBI Taxonomy" id="2821407"/>
    <lineage>
        <taxon>Bacteria</taxon>
        <taxon>Pseudomonadati</taxon>
        <taxon>Pseudomonadota</taxon>
        <taxon>Alphaproteobacteria</taxon>
        <taxon>Hyphomicrobiales</taxon>
        <taxon>Aurantimonadaceae</taxon>
        <taxon>Jiella</taxon>
    </lineage>
</organism>
<protein>
    <submittedName>
        <fullName evidence="2">DUF1127 domain-containing protein</fullName>
    </submittedName>
</protein>
<dbReference type="Pfam" id="PF06568">
    <property type="entry name" value="YjiS-like"/>
    <property type="match status" value="1"/>
</dbReference>
<name>A0ABS4BK16_9HYPH</name>
<proteinExistence type="predicted"/>
<dbReference type="EMBL" id="JAGJCF010000013">
    <property type="protein sequence ID" value="MBP0617096.1"/>
    <property type="molecule type" value="Genomic_DNA"/>
</dbReference>
<sequence>MTMHHARIAQIEDQSVTGFSRLRTKAEALPTLSEAFRSLVAATAFLLRAFDRRRQMRQDILSLTEEQLHDVGLTRDEAVRAAERVEWRGDWK</sequence>
<reference evidence="2 3" key="1">
    <citation type="submission" date="2021-04" db="EMBL/GenBank/DDBJ databases">
        <title>Whole genome sequence of Jiella sp. KSK16Y-1.</title>
        <authorList>
            <person name="Tuo L."/>
        </authorList>
    </citation>
    <scope>NUCLEOTIDE SEQUENCE [LARGE SCALE GENOMIC DNA]</scope>
    <source>
        <strain evidence="2 3">KSK16Y-1</strain>
    </source>
</reference>
<dbReference type="InterPro" id="IPR009506">
    <property type="entry name" value="YjiS-like"/>
</dbReference>
<evidence type="ECO:0000313" key="2">
    <source>
        <dbReference type="EMBL" id="MBP0617096.1"/>
    </source>
</evidence>
<dbReference type="Proteomes" id="UP000678276">
    <property type="component" value="Unassembled WGS sequence"/>
</dbReference>
<keyword evidence="3" id="KW-1185">Reference proteome</keyword>
<evidence type="ECO:0000259" key="1">
    <source>
        <dbReference type="Pfam" id="PF06568"/>
    </source>
</evidence>
<gene>
    <name evidence="2" type="ORF">J6595_16035</name>
</gene>
<evidence type="ECO:0000313" key="3">
    <source>
        <dbReference type="Proteomes" id="UP000678276"/>
    </source>
</evidence>
<comment type="caution">
    <text evidence="2">The sequence shown here is derived from an EMBL/GenBank/DDBJ whole genome shotgun (WGS) entry which is preliminary data.</text>
</comment>
<feature type="domain" description="YjiS-like" evidence="1">
    <location>
        <begin position="48"/>
        <end position="78"/>
    </location>
</feature>
<accession>A0ABS4BK16</accession>
<dbReference type="RefSeq" id="WP_209595588.1">
    <property type="nucleotide sequence ID" value="NZ_JAGJCF010000013.1"/>
</dbReference>